<evidence type="ECO:0000313" key="9">
    <source>
        <dbReference type="EMBL" id="KAL3508876.1"/>
    </source>
</evidence>
<keyword evidence="3" id="KW-0328">Glycosyltransferase</keyword>
<evidence type="ECO:0000256" key="3">
    <source>
        <dbReference type="ARBA" id="ARBA00022676"/>
    </source>
</evidence>
<organism evidence="9 10">
    <name type="scientific">Cinchona calisaya</name>
    <dbReference type="NCBI Taxonomy" id="153742"/>
    <lineage>
        <taxon>Eukaryota</taxon>
        <taxon>Viridiplantae</taxon>
        <taxon>Streptophyta</taxon>
        <taxon>Embryophyta</taxon>
        <taxon>Tracheophyta</taxon>
        <taxon>Spermatophyta</taxon>
        <taxon>Magnoliopsida</taxon>
        <taxon>eudicotyledons</taxon>
        <taxon>Gunneridae</taxon>
        <taxon>Pentapetalae</taxon>
        <taxon>asterids</taxon>
        <taxon>lamiids</taxon>
        <taxon>Gentianales</taxon>
        <taxon>Rubiaceae</taxon>
        <taxon>Cinchonoideae</taxon>
        <taxon>Cinchoneae</taxon>
        <taxon>Cinchona</taxon>
    </lineage>
</organism>
<keyword evidence="7" id="KW-1133">Transmembrane helix</keyword>
<comment type="pathway">
    <text evidence="2">Protein modification; protein glycosylation.</text>
</comment>
<comment type="caution">
    <text evidence="9">The sequence shown here is derived from an EMBL/GenBank/DDBJ whole genome shotgun (WGS) entry which is preliminary data.</text>
</comment>
<dbReference type="GO" id="GO:0005789">
    <property type="term" value="C:endoplasmic reticulum membrane"/>
    <property type="evidence" value="ECO:0007669"/>
    <property type="project" value="UniProtKB-SubCell"/>
</dbReference>
<evidence type="ECO:0000256" key="1">
    <source>
        <dbReference type="ARBA" id="ARBA00004389"/>
    </source>
</evidence>
<keyword evidence="10" id="KW-1185">Reference proteome</keyword>
<keyword evidence="4" id="KW-0808">Transferase</keyword>
<keyword evidence="6" id="KW-0256">Endoplasmic reticulum</keyword>
<keyword evidence="5" id="KW-0812">Transmembrane</keyword>
<evidence type="ECO:0000256" key="6">
    <source>
        <dbReference type="ARBA" id="ARBA00022824"/>
    </source>
</evidence>
<accession>A0ABD2YPN8</accession>
<reference evidence="9 10" key="1">
    <citation type="submission" date="2024-11" db="EMBL/GenBank/DDBJ databases">
        <title>A near-complete genome assembly of Cinchona calisaya.</title>
        <authorList>
            <person name="Lian D.C."/>
            <person name="Zhao X.W."/>
            <person name="Wei L."/>
        </authorList>
    </citation>
    <scope>NUCLEOTIDE SEQUENCE [LARGE SCALE GENOMIC DNA]</scope>
    <source>
        <tissue evidence="9">Nenye</tissue>
    </source>
</reference>
<protein>
    <submittedName>
        <fullName evidence="9">Uncharacterized protein</fullName>
    </submittedName>
</protein>
<sequence length="113" mass="13043">MFGCGLPVCAVSYSCIEELVEIDRTGLLFSSSSELADEFMFWPVEVIIPCYCKVTKSLSRQYYGIMIWKLVIHLHDIQLTSRGMMSIYNMDNMLLHQTHQFSLCKGREVLPVR</sequence>
<evidence type="ECO:0000256" key="8">
    <source>
        <dbReference type="ARBA" id="ARBA00023136"/>
    </source>
</evidence>
<dbReference type="PANTHER" id="PTHR13036">
    <property type="entry name" value="BETA1,4 MANNOSYLTRANSFERASE"/>
    <property type="match status" value="1"/>
</dbReference>
<dbReference type="EMBL" id="JBJUIK010000012">
    <property type="protein sequence ID" value="KAL3508876.1"/>
    <property type="molecule type" value="Genomic_DNA"/>
</dbReference>
<dbReference type="GO" id="GO:0016757">
    <property type="term" value="F:glycosyltransferase activity"/>
    <property type="evidence" value="ECO:0007669"/>
    <property type="project" value="UniProtKB-KW"/>
</dbReference>
<dbReference type="PANTHER" id="PTHR13036:SF0">
    <property type="entry name" value="CHITOBIOSYLDIPHOSPHODOLICHOL BETA-MANNOSYLTRANSFERASE"/>
    <property type="match status" value="1"/>
</dbReference>
<evidence type="ECO:0000313" key="10">
    <source>
        <dbReference type="Proteomes" id="UP001630127"/>
    </source>
</evidence>
<proteinExistence type="predicted"/>
<dbReference type="InterPro" id="IPR026051">
    <property type="entry name" value="ALG1-like"/>
</dbReference>
<evidence type="ECO:0000256" key="4">
    <source>
        <dbReference type="ARBA" id="ARBA00022679"/>
    </source>
</evidence>
<name>A0ABD2YPN8_9GENT</name>
<gene>
    <name evidence="9" type="ORF">ACH5RR_028277</name>
</gene>
<evidence type="ECO:0000256" key="7">
    <source>
        <dbReference type="ARBA" id="ARBA00022989"/>
    </source>
</evidence>
<dbReference type="Proteomes" id="UP001630127">
    <property type="component" value="Unassembled WGS sequence"/>
</dbReference>
<keyword evidence="8" id="KW-0472">Membrane</keyword>
<dbReference type="AlphaFoldDB" id="A0ABD2YPN8"/>
<evidence type="ECO:0000256" key="5">
    <source>
        <dbReference type="ARBA" id="ARBA00022692"/>
    </source>
</evidence>
<comment type="subcellular location">
    <subcellularLocation>
        <location evidence="1">Endoplasmic reticulum membrane</location>
        <topology evidence="1">Single-pass membrane protein</topology>
    </subcellularLocation>
</comment>
<evidence type="ECO:0000256" key="2">
    <source>
        <dbReference type="ARBA" id="ARBA00004922"/>
    </source>
</evidence>